<dbReference type="InterPro" id="IPR044772">
    <property type="entry name" value="NO3_transporter"/>
</dbReference>
<feature type="transmembrane region" description="Helical" evidence="7">
    <location>
        <begin position="370"/>
        <end position="392"/>
    </location>
</feature>
<proteinExistence type="inferred from homology"/>
<dbReference type="GO" id="GO:0016020">
    <property type="term" value="C:membrane"/>
    <property type="evidence" value="ECO:0007669"/>
    <property type="project" value="UniProtKB-SubCell"/>
</dbReference>
<keyword evidence="6 7" id="KW-0472">Membrane</keyword>
<evidence type="ECO:0000256" key="7">
    <source>
        <dbReference type="SAM" id="Phobius"/>
    </source>
</evidence>
<evidence type="ECO:0000256" key="6">
    <source>
        <dbReference type="ARBA" id="ARBA00023136"/>
    </source>
</evidence>
<evidence type="ECO:0000256" key="1">
    <source>
        <dbReference type="ARBA" id="ARBA00004141"/>
    </source>
</evidence>
<dbReference type="AlphaFoldDB" id="A0A388SDX4"/>
<evidence type="ECO:0000256" key="4">
    <source>
        <dbReference type="ARBA" id="ARBA00022989"/>
    </source>
</evidence>
<feature type="transmembrane region" description="Helical" evidence="7">
    <location>
        <begin position="247"/>
        <end position="268"/>
    </location>
</feature>
<evidence type="ECO:0000256" key="5">
    <source>
        <dbReference type="ARBA" id="ARBA00023063"/>
    </source>
</evidence>
<dbReference type="GO" id="GO:0015112">
    <property type="term" value="F:nitrate transmembrane transporter activity"/>
    <property type="evidence" value="ECO:0007669"/>
    <property type="project" value="InterPro"/>
</dbReference>
<evidence type="ECO:0000259" key="8">
    <source>
        <dbReference type="PROSITE" id="PS50850"/>
    </source>
</evidence>
<feature type="transmembrane region" description="Helical" evidence="7">
    <location>
        <begin position="177"/>
        <end position="197"/>
    </location>
</feature>
<dbReference type="OrthoDB" id="9771451at2"/>
<name>A0A388SDX4_9BURK</name>
<feature type="transmembrane region" description="Helical" evidence="7">
    <location>
        <begin position="398"/>
        <end position="420"/>
    </location>
</feature>
<sequence length="427" mass="44702">MSKENFQLIGSPNRALLAATLGFFFGAMSISLFGPTAKALTDVMGLTPAEVGLLVAVPSLSGSLLRIPFGASVDVNGGRKSFNFLMLCSAIGLIGLSILFSTRFPENMAGLYPVILLLGCLAGCGIATFSVGVSQISYWFRKKDQGFALGVFGGLGTASAGVLAFCLPLLLKGIGFVNAYHVLTAVLIIGGILYAVISCNAPYFQLRNHGVSHEEAKEAAVEHGEELFPTGNIVESLKISAGIPQTWLLVLTYFTTFGGFMALTAWFPTYWTRAQGLEPITAGALTAIFSILAALMRVPGGKFADKVGGQKVCIGALVVVAISCALMNLNLPWFGTFLITIVIAVAFGFNNAAVMKLVPVYVAKSVGGASGWVGGLGAFGGFVFPIILAAVVTAYGNAGYGLGFLVFTLFAIANIVLNWLGMMRKAN</sequence>
<keyword evidence="3 7" id="KW-0812">Transmembrane</keyword>
<dbReference type="Pfam" id="PF07690">
    <property type="entry name" value="MFS_1"/>
    <property type="match status" value="1"/>
</dbReference>
<dbReference type="InterPro" id="IPR020846">
    <property type="entry name" value="MFS_dom"/>
</dbReference>
<dbReference type="GO" id="GO:0042128">
    <property type="term" value="P:nitrate assimilation"/>
    <property type="evidence" value="ECO:0007669"/>
    <property type="project" value="UniProtKB-KW"/>
</dbReference>
<keyword evidence="4 7" id="KW-1133">Transmembrane helix</keyword>
<feature type="transmembrane region" description="Helical" evidence="7">
    <location>
        <begin position="146"/>
        <end position="171"/>
    </location>
</feature>
<dbReference type="Proteomes" id="UP000266091">
    <property type="component" value="Unassembled WGS sequence"/>
</dbReference>
<protein>
    <submittedName>
        <fullName evidence="9">MFS transporter</fullName>
    </submittedName>
</protein>
<dbReference type="RefSeq" id="WP_116270713.1">
    <property type="nucleotide sequence ID" value="NZ_BGZJ01000002.1"/>
</dbReference>
<comment type="caution">
    <text evidence="9">The sequence shown here is derived from an EMBL/GenBank/DDBJ whole genome shotgun (WGS) entry which is preliminary data.</text>
</comment>
<evidence type="ECO:0000313" key="9">
    <source>
        <dbReference type="EMBL" id="GBO94456.1"/>
    </source>
</evidence>
<comment type="similarity">
    <text evidence="2">Belongs to the major facilitator superfamily. Nitrate/nitrite porter (TC 2.A.1.8) family.</text>
</comment>
<evidence type="ECO:0000313" key="10">
    <source>
        <dbReference type="Proteomes" id="UP000266091"/>
    </source>
</evidence>
<accession>A0A401LIT2</accession>
<feature type="transmembrane region" description="Helical" evidence="7">
    <location>
        <begin position="337"/>
        <end position="358"/>
    </location>
</feature>
<feature type="transmembrane region" description="Helical" evidence="7">
    <location>
        <begin position="312"/>
        <end position="331"/>
    </location>
</feature>
<accession>A0A388SDX4</accession>
<dbReference type="PROSITE" id="PS50850">
    <property type="entry name" value="MFS"/>
    <property type="match status" value="1"/>
</dbReference>
<dbReference type="EMBL" id="BGZJ01000002">
    <property type="protein sequence ID" value="GBO94456.1"/>
    <property type="molecule type" value="Genomic_DNA"/>
</dbReference>
<organism evidence="9 10">
    <name type="scientific">Mesosutterella multiformis</name>
    <dbReference type="NCBI Taxonomy" id="2259133"/>
    <lineage>
        <taxon>Bacteria</taxon>
        <taxon>Pseudomonadati</taxon>
        <taxon>Pseudomonadota</taxon>
        <taxon>Betaproteobacteria</taxon>
        <taxon>Burkholderiales</taxon>
        <taxon>Sutterellaceae</taxon>
        <taxon>Mesosutterella</taxon>
    </lineage>
</organism>
<gene>
    <name evidence="9" type="ORF">MESMUL_18100</name>
</gene>
<evidence type="ECO:0000256" key="2">
    <source>
        <dbReference type="ARBA" id="ARBA00008432"/>
    </source>
</evidence>
<reference evidence="9 10" key="1">
    <citation type="journal article" date="2018" name="Int. J. Syst. Evol. Microbiol.">
        <title>Mesosutterella multiformis gen. nov., sp. nov., a member of the family Sutterellaceae and Sutterella megalosphaeroides sp. nov., isolated from human faeces.</title>
        <authorList>
            <person name="Sakamoto M."/>
            <person name="Ikeyama N."/>
            <person name="Kunihiro T."/>
            <person name="Iino T."/>
            <person name="Yuki M."/>
            <person name="Ohkuma M."/>
        </authorList>
    </citation>
    <scope>NUCLEOTIDE SEQUENCE [LARGE SCALE GENOMIC DNA]</scope>
    <source>
        <strain evidence="9 10">4NBBH2</strain>
    </source>
</reference>
<dbReference type="SUPFAM" id="SSF103473">
    <property type="entry name" value="MFS general substrate transporter"/>
    <property type="match status" value="1"/>
</dbReference>
<feature type="domain" description="Major facilitator superfamily (MFS) profile" evidence="8">
    <location>
        <begin position="15"/>
        <end position="426"/>
    </location>
</feature>
<feature type="transmembrane region" description="Helical" evidence="7">
    <location>
        <begin position="112"/>
        <end position="134"/>
    </location>
</feature>
<dbReference type="InterPro" id="IPR011701">
    <property type="entry name" value="MFS"/>
</dbReference>
<dbReference type="Gene3D" id="1.20.1250.20">
    <property type="entry name" value="MFS general substrate transporter like domains"/>
    <property type="match status" value="2"/>
</dbReference>
<keyword evidence="10" id="KW-1185">Reference proteome</keyword>
<dbReference type="PANTHER" id="PTHR23515">
    <property type="entry name" value="HIGH-AFFINITY NITRATE TRANSPORTER 2.3"/>
    <property type="match status" value="1"/>
</dbReference>
<comment type="subcellular location">
    <subcellularLocation>
        <location evidence="1">Membrane</location>
        <topology evidence="1">Multi-pass membrane protein</topology>
    </subcellularLocation>
</comment>
<dbReference type="InterPro" id="IPR036259">
    <property type="entry name" value="MFS_trans_sf"/>
</dbReference>
<feature type="transmembrane region" description="Helical" evidence="7">
    <location>
        <begin position="81"/>
        <end position="100"/>
    </location>
</feature>
<feature type="transmembrane region" description="Helical" evidence="7">
    <location>
        <begin position="280"/>
        <end position="300"/>
    </location>
</feature>
<keyword evidence="5" id="KW-0534">Nitrate assimilation</keyword>
<evidence type="ECO:0000256" key="3">
    <source>
        <dbReference type="ARBA" id="ARBA00022692"/>
    </source>
</evidence>